<feature type="repeat" description="Solcar" evidence="9">
    <location>
        <begin position="166"/>
        <end position="253"/>
    </location>
</feature>
<dbReference type="GO" id="GO:0031966">
    <property type="term" value="C:mitochondrial membrane"/>
    <property type="evidence" value="ECO:0007669"/>
    <property type="project" value="UniProtKB-SubCell"/>
</dbReference>
<evidence type="ECO:0000256" key="6">
    <source>
        <dbReference type="ARBA" id="ARBA00022989"/>
    </source>
</evidence>
<dbReference type="VEuPathDB" id="FungiDB:AeMF1_020724"/>
<feature type="region of interest" description="Disordered" evidence="11">
    <location>
        <begin position="1"/>
        <end position="20"/>
    </location>
</feature>
<feature type="repeat" description="Solcar" evidence="9">
    <location>
        <begin position="72"/>
        <end position="157"/>
    </location>
</feature>
<keyword evidence="5" id="KW-0677">Repeat</keyword>
<keyword evidence="8 9" id="KW-0472">Membrane</keyword>
<keyword evidence="4 9" id="KW-0812">Transmembrane</keyword>
<reference evidence="12 13" key="1">
    <citation type="submission" date="2019-07" db="EMBL/GenBank/DDBJ databases">
        <title>Genomics analysis of Aphanomyces spp. identifies a new class of oomycete effector associated with host adaptation.</title>
        <authorList>
            <person name="Gaulin E."/>
        </authorList>
    </citation>
    <scope>NUCLEOTIDE SEQUENCE [LARGE SCALE GENOMIC DNA]</scope>
    <source>
        <strain evidence="12 13">ATCC 201684</strain>
    </source>
</reference>
<evidence type="ECO:0000256" key="10">
    <source>
        <dbReference type="RuleBase" id="RU000488"/>
    </source>
</evidence>
<evidence type="ECO:0000256" key="5">
    <source>
        <dbReference type="ARBA" id="ARBA00022737"/>
    </source>
</evidence>
<evidence type="ECO:0000256" key="11">
    <source>
        <dbReference type="SAM" id="MobiDB-lite"/>
    </source>
</evidence>
<dbReference type="InterPro" id="IPR018108">
    <property type="entry name" value="MCP_transmembrane"/>
</dbReference>
<dbReference type="InterPro" id="IPR049563">
    <property type="entry name" value="TXTP-like"/>
</dbReference>
<dbReference type="PANTHER" id="PTHR45788:SF2">
    <property type="entry name" value="SUCCINATE_FUMARATE MITOCHONDRIAL TRANSPORTER"/>
    <property type="match status" value="1"/>
</dbReference>
<evidence type="ECO:0000256" key="9">
    <source>
        <dbReference type="PROSITE-ProRule" id="PRU00282"/>
    </source>
</evidence>
<protein>
    <recommendedName>
        <fullName evidence="14">Mitochondrial carrier protein</fullName>
    </recommendedName>
</protein>
<evidence type="ECO:0000256" key="2">
    <source>
        <dbReference type="ARBA" id="ARBA00006375"/>
    </source>
</evidence>
<evidence type="ECO:0008006" key="14">
    <source>
        <dbReference type="Google" id="ProtNLM"/>
    </source>
</evidence>
<comment type="subcellular location">
    <subcellularLocation>
        <location evidence="1">Mitochondrion membrane</location>
        <topology evidence="1">Multi-pass membrane protein</topology>
    </subcellularLocation>
</comment>
<gene>
    <name evidence="12" type="ORF">Ae201684_016933</name>
</gene>
<dbReference type="EMBL" id="VJMJ01000272">
    <property type="protein sequence ID" value="KAF0724392.1"/>
    <property type="molecule type" value="Genomic_DNA"/>
</dbReference>
<dbReference type="Pfam" id="PF00153">
    <property type="entry name" value="Mito_carr"/>
    <property type="match status" value="3"/>
</dbReference>
<evidence type="ECO:0000313" key="13">
    <source>
        <dbReference type="Proteomes" id="UP000481153"/>
    </source>
</evidence>
<dbReference type="PROSITE" id="PS50920">
    <property type="entry name" value="SOLCAR"/>
    <property type="match status" value="3"/>
</dbReference>
<sequence length="358" mass="39193">MGVYPNSAASRFQSKKLRNGRSDAKSAIPFSLRLRRSTLTKMISSPAASVVALPTLPSPSFAPTIDAKKKVASPYVKMFAGMAGGLAEAVALQPLDVTKTRLQLDRSGQYKNMWHCGKTIYETEGGLALYKGLTPFIAHLTLKYALRFGSFAKFKELLGEAPGTKSSNAINFTAGMMTGVLESVLIVTPFDVVKTRLQKEIGKGQFNGPIDLTRQMIAKEGFSALWKGNVATMLRQASNQACNFTTFVWMNENLWKKEEGDGKTLEVWKTLVNGMVAGSVGPSLNTPLDVIKTRMMAQVTVPGEVPKYKNFVQAFQVIAKEEGYGALWKGLMPRLARMAPGQAITWTVVTQITSFFEQ</sequence>
<comment type="caution">
    <text evidence="12">The sequence shown here is derived from an EMBL/GenBank/DDBJ whole genome shotgun (WGS) entry which is preliminary data.</text>
</comment>
<evidence type="ECO:0000256" key="3">
    <source>
        <dbReference type="ARBA" id="ARBA00022448"/>
    </source>
</evidence>
<organism evidence="12 13">
    <name type="scientific">Aphanomyces euteiches</name>
    <dbReference type="NCBI Taxonomy" id="100861"/>
    <lineage>
        <taxon>Eukaryota</taxon>
        <taxon>Sar</taxon>
        <taxon>Stramenopiles</taxon>
        <taxon>Oomycota</taxon>
        <taxon>Saprolegniomycetes</taxon>
        <taxon>Saprolegniales</taxon>
        <taxon>Verrucalvaceae</taxon>
        <taxon>Aphanomyces</taxon>
    </lineage>
</organism>
<dbReference type="PRINTS" id="PR00926">
    <property type="entry name" value="MITOCARRIER"/>
</dbReference>
<comment type="similarity">
    <text evidence="2 10">Belongs to the mitochondrial carrier (TC 2.A.29) family.</text>
</comment>
<accession>A0A6G0WDJ3</accession>
<feature type="repeat" description="Solcar" evidence="9">
    <location>
        <begin position="265"/>
        <end position="355"/>
    </location>
</feature>
<dbReference type="InterPro" id="IPR002067">
    <property type="entry name" value="MCP"/>
</dbReference>
<evidence type="ECO:0000256" key="4">
    <source>
        <dbReference type="ARBA" id="ARBA00022692"/>
    </source>
</evidence>
<dbReference type="InterPro" id="IPR023395">
    <property type="entry name" value="MCP_dom_sf"/>
</dbReference>
<dbReference type="GO" id="GO:0005469">
    <property type="term" value="F:succinate:fumarate antiporter activity"/>
    <property type="evidence" value="ECO:0007669"/>
    <property type="project" value="TreeGrafter"/>
</dbReference>
<dbReference type="Proteomes" id="UP000481153">
    <property type="component" value="Unassembled WGS sequence"/>
</dbReference>
<evidence type="ECO:0000256" key="8">
    <source>
        <dbReference type="ARBA" id="ARBA00023136"/>
    </source>
</evidence>
<proteinExistence type="inferred from homology"/>
<keyword evidence="13" id="KW-1185">Reference proteome</keyword>
<keyword evidence="3 10" id="KW-0813">Transport</keyword>
<dbReference type="Gene3D" id="1.50.40.10">
    <property type="entry name" value="Mitochondrial carrier domain"/>
    <property type="match status" value="2"/>
</dbReference>
<dbReference type="AlphaFoldDB" id="A0A6G0WDJ3"/>
<evidence type="ECO:0000256" key="7">
    <source>
        <dbReference type="ARBA" id="ARBA00023128"/>
    </source>
</evidence>
<keyword evidence="7" id="KW-0496">Mitochondrion</keyword>
<evidence type="ECO:0000313" key="12">
    <source>
        <dbReference type="EMBL" id="KAF0724392.1"/>
    </source>
</evidence>
<dbReference type="PANTHER" id="PTHR45788">
    <property type="entry name" value="SUCCINATE/FUMARATE MITOCHONDRIAL TRANSPORTER-RELATED"/>
    <property type="match status" value="1"/>
</dbReference>
<keyword evidence="6" id="KW-1133">Transmembrane helix</keyword>
<name>A0A6G0WDJ3_9STRA</name>
<dbReference type="SUPFAM" id="SSF103506">
    <property type="entry name" value="Mitochondrial carrier"/>
    <property type="match status" value="1"/>
</dbReference>
<evidence type="ECO:0000256" key="1">
    <source>
        <dbReference type="ARBA" id="ARBA00004225"/>
    </source>
</evidence>